<reference evidence="3" key="1">
    <citation type="journal article" date="2019" name="Int. J. Syst. Evol. Microbiol.">
        <title>The Global Catalogue of Microorganisms (GCM) 10K type strain sequencing project: providing services to taxonomists for standard genome sequencing and annotation.</title>
        <authorList>
            <consortium name="The Broad Institute Genomics Platform"/>
            <consortium name="The Broad Institute Genome Sequencing Center for Infectious Disease"/>
            <person name="Wu L."/>
            <person name="Ma J."/>
        </authorList>
    </citation>
    <scope>NUCLEOTIDE SEQUENCE [LARGE SCALE GENOMIC DNA]</scope>
    <source>
        <strain evidence="3">JCM 31202</strain>
    </source>
</reference>
<dbReference type="InterPro" id="IPR052356">
    <property type="entry name" value="Thiol_S-MT"/>
</dbReference>
<keyword evidence="3" id="KW-1185">Reference proteome</keyword>
<protein>
    <submittedName>
        <fullName evidence="2">Class I SAM-dependent methyltransferase</fullName>
        <ecNumber evidence="2">2.1.1.-</ecNumber>
    </submittedName>
</protein>
<evidence type="ECO:0000313" key="2">
    <source>
        <dbReference type="EMBL" id="MFD0902158.1"/>
    </source>
</evidence>
<dbReference type="GO" id="GO:0008168">
    <property type="term" value="F:methyltransferase activity"/>
    <property type="evidence" value="ECO:0007669"/>
    <property type="project" value="UniProtKB-KW"/>
</dbReference>
<dbReference type="RefSeq" id="WP_378299668.1">
    <property type="nucleotide sequence ID" value="NZ_JBHTJA010000031.1"/>
</dbReference>
<dbReference type="SUPFAM" id="SSF53335">
    <property type="entry name" value="S-adenosyl-L-methionine-dependent methyltransferases"/>
    <property type="match status" value="1"/>
</dbReference>
<comment type="caution">
    <text evidence="2">The sequence shown here is derived from an EMBL/GenBank/DDBJ whole genome shotgun (WGS) entry which is preliminary data.</text>
</comment>
<name>A0ABW3ETC2_9ACTN</name>
<dbReference type="InterPro" id="IPR029063">
    <property type="entry name" value="SAM-dependent_MTases_sf"/>
</dbReference>
<dbReference type="InterPro" id="IPR013216">
    <property type="entry name" value="Methyltransf_11"/>
</dbReference>
<gene>
    <name evidence="2" type="ORF">ACFQ11_17295</name>
</gene>
<sequence>MSVTSVARRSSGFARFYARVAPAMDVGGVTEHRRALLAGVAGRVLEVGAGTGANFPHYPPEVTEVIAVEPEPHLRRLAETAARAARVPVTVTDGVAEHLAAPDRDADAVVACLMLCSVHDRDTALAEMFRVLRPGGRLHFFEHVRADHPGLRRAQRVLDATVWPRLNGGCHLATDTAAAVHRAGFTNVRSRKVNWPETRPTLPFAPHILGTADRPALQGEA</sequence>
<dbReference type="PANTHER" id="PTHR45036">
    <property type="entry name" value="METHYLTRANSFERASE LIKE 7B"/>
    <property type="match status" value="1"/>
</dbReference>
<organism evidence="2 3">
    <name type="scientific">Actinomadura sediminis</name>
    <dbReference type="NCBI Taxonomy" id="1038904"/>
    <lineage>
        <taxon>Bacteria</taxon>
        <taxon>Bacillati</taxon>
        <taxon>Actinomycetota</taxon>
        <taxon>Actinomycetes</taxon>
        <taxon>Streptosporangiales</taxon>
        <taxon>Thermomonosporaceae</taxon>
        <taxon>Actinomadura</taxon>
    </lineage>
</organism>
<dbReference type="PANTHER" id="PTHR45036:SF1">
    <property type="entry name" value="METHYLTRANSFERASE LIKE 7A"/>
    <property type="match status" value="1"/>
</dbReference>
<dbReference type="EMBL" id="JBHTJA010000031">
    <property type="protein sequence ID" value="MFD0902158.1"/>
    <property type="molecule type" value="Genomic_DNA"/>
</dbReference>
<keyword evidence="2" id="KW-0489">Methyltransferase</keyword>
<dbReference type="GO" id="GO:0032259">
    <property type="term" value="P:methylation"/>
    <property type="evidence" value="ECO:0007669"/>
    <property type="project" value="UniProtKB-KW"/>
</dbReference>
<evidence type="ECO:0000313" key="3">
    <source>
        <dbReference type="Proteomes" id="UP001596972"/>
    </source>
</evidence>
<feature type="domain" description="Methyltransferase type 11" evidence="1">
    <location>
        <begin position="45"/>
        <end position="139"/>
    </location>
</feature>
<dbReference type="Gene3D" id="3.40.50.150">
    <property type="entry name" value="Vaccinia Virus protein VP39"/>
    <property type="match status" value="1"/>
</dbReference>
<dbReference type="CDD" id="cd02440">
    <property type="entry name" value="AdoMet_MTases"/>
    <property type="match status" value="1"/>
</dbReference>
<keyword evidence="2" id="KW-0808">Transferase</keyword>
<dbReference type="Proteomes" id="UP001596972">
    <property type="component" value="Unassembled WGS sequence"/>
</dbReference>
<evidence type="ECO:0000259" key="1">
    <source>
        <dbReference type="Pfam" id="PF08241"/>
    </source>
</evidence>
<dbReference type="Pfam" id="PF08241">
    <property type="entry name" value="Methyltransf_11"/>
    <property type="match status" value="1"/>
</dbReference>
<accession>A0ABW3ETC2</accession>
<proteinExistence type="predicted"/>
<dbReference type="EC" id="2.1.1.-" evidence="2"/>